<comment type="caution">
    <text evidence="2">The sequence shown here is derived from an EMBL/GenBank/DDBJ whole genome shotgun (WGS) entry which is preliminary data.</text>
</comment>
<name>A0A085ZSW1_9FLAO</name>
<keyword evidence="1" id="KW-1133">Transmembrane helix</keyword>
<evidence type="ECO:0000313" key="3">
    <source>
        <dbReference type="Proteomes" id="UP000028715"/>
    </source>
</evidence>
<evidence type="ECO:0000313" key="2">
    <source>
        <dbReference type="EMBL" id="KFF07525.1"/>
    </source>
</evidence>
<keyword evidence="1" id="KW-0472">Membrane</keyword>
<protein>
    <submittedName>
        <fullName evidence="2">Uncharacterized protein</fullName>
    </submittedName>
</protein>
<sequence length="169" mass="18307">MKKNLIVLFLMLTIAGYSQQLTYKSGGRVYNSENKKVSSNEVRLLLADNPEALKLYNSGRTKKTFGNVFFYGGLGLVAANVITGMNSDNISATYSGNGYVSANSERTNMTAAIIGGALIIASIPIKIGYPKRIKSAVEKYNSGLADNYKTAPRTTLIASTNQIGFRVEF</sequence>
<keyword evidence="1" id="KW-0812">Transmembrane</keyword>
<dbReference type="RefSeq" id="WP_035687350.1">
    <property type="nucleotide sequence ID" value="NZ_JPRL01000001.1"/>
</dbReference>
<dbReference type="EMBL" id="JPRL01000001">
    <property type="protein sequence ID" value="KFF07525.1"/>
    <property type="molecule type" value="Genomic_DNA"/>
</dbReference>
<keyword evidence="3" id="KW-1185">Reference proteome</keyword>
<dbReference type="AlphaFoldDB" id="A0A085ZSW1"/>
<reference evidence="2 3" key="1">
    <citation type="submission" date="2014-07" db="EMBL/GenBank/DDBJ databases">
        <title>Genome of Flavobacterium reichenbachii LMG 25512.</title>
        <authorList>
            <person name="Stropko S.J."/>
            <person name="Pipes S.E."/>
            <person name="Newman J.D."/>
        </authorList>
    </citation>
    <scope>NUCLEOTIDE SEQUENCE [LARGE SCALE GENOMIC DNA]</scope>
    <source>
        <strain evidence="2 3">LMG 25512</strain>
    </source>
</reference>
<evidence type="ECO:0000256" key="1">
    <source>
        <dbReference type="SAM" id="Phobius"/>
    </source>
</evidence>
<dbReference type="eggNOG" id="ENOG5032SQG">
    <property type="taxonomic scope" value="Bacteria"/>
</dbReference>
<feature type="transmembrane region" description="Helical" evidence="1">
    <location>
        <begin position="109"/>
        <end position="129"/>
    </location>
</feature>
<accession>A0A085ZSW1</accession>
<dbReference type="OrthoDB" id="1376171at2"/>
<dbReference type="STRING" id="362418.IW19_19330"/>
<dbReference type="Proteomes" id="UP000028715">
    <property type="component" value="Unassembled WGS sequence"/>
</dbReference>
<gene>
    <name evidence="2" type="ORF">IW19_19330</name>
</gene>
<organism evidence="2 3">
    <name type="scientific">Flavobacterium reichenbachii</name>
    <dbReference type="NCBI Taxonomy" id="362418"/>
    <lineage>
        <taxon>Bacteria</taxon>
        <taxon>Pseudomonadati</taxon>
        <taxon>Bacteroidota</taxon>
        <taxon>Flavobacteriia</taxon>
        <taxon>Flavobacteriales</taxon>
        <taxon>Flavobacteriaceae</taxon>
        <taxon>Flavobacterium</taxon>
    </lineage>
</organism>
<proteinExistence type="predicted"/>